<protein>
    <submittedName>
        <fullName evidence="1">Uncharacterized protein</fullName>
    </submittedName>
</protein>
<name>A0A5N6B2S4_9ACTN</name>
<dbReference type="Pfam" id="PF15589">
    <property type="entry name" value="Imm21"/>
    <property type="match status" value="1"/>
</dbReference>
<gene>
    <name evidence="1" type="ORF">FH610_039895</name>
</gene>
<dbReference type="InterPro" id="IPR028961">
    <property type="entry name" value="Imm21"/>
</dbReference>
<dbReference type="EMBL" id="VDMA02000036">
    <property type="protein sequence ID" value="KAB8175084.1"/>
    <property type="molecule type" value="Genomic_DNA"/>
</dbReference>
<reference evidence="1 2" key="1">
    <citation type="submission" date="2019-10" db="EMBL/GenBank/DDBJ databases">
        <title>Nonomuraea sp. nov., isolated from Phyllanthus amarus.</title>
        <authorList>
            <person name="Klykleung N."/>
            <person name="Tanasupawat S."/>
        </authorList>
    </citation>
    <scope>NUCLEOTIDE SEQUENCE [LARGE SCALE GENOMIC DNA]</scope>
    <source>
        <strain evidence="1 2">CR1-09</strain>
    </source>
</reference>
<evidence type="ECO:0000313" key="1">
    <source>
        <dbReference type="EMBL" id="KAB8175084.1"/>
    </source>
</evidence>
<dbReference type="RefSeq" id="WP_139580429.1">
    <property type="nucleotide sequence ID" value="NZ_VDMA02000036.1"/>
</dbReference>
<keyword evidence="2" id="KW-1185">Reference proteome</keyword>
<organism evidence="1 2">
    <name type="scientific">Microbispora catharanthi</name>
    <dbReference type="NCBI Taxonomy" id="1712871"/>
    <lineage>
        <taxon>Bacteria</taxon>
        <taxon>Bacillati</taxon>
        <taxon>Actinomycetota</taxon>
        <taxon>Actinomycetes</taxon>
        <taxon>Streptosporangiales</taxon>
        <taxon>Streptosporangiaceae</taxon>
        <taxon>Microbispora</taxon>
    </lineage>
</organism>
<accession>A0A5N6B2S4</accession>
<dbReference type="AlphaFoldDB" id="A0A5N6B2S4"/>
<proteinExistence type="predicted"/>
<comment type="caution">
    <text evidence="1">The sequence shown here is derived from an EMBL/GenBank/DDBJ whole genome shotgun (WGS) entry which is preliminary data.</text>
</comment>
<dbReference type="Proteomes" id="UP000313066">
    <property type="component" value="Unassembled WGS sequence"/>
</dbReference>
<sequence>MTANDPKPAQSGGLTWVSTLGGPHILVPQSALPYWHGTPRNYPEDEGDYGRACSVQSYIGLIDVGPSQSLVVAGVLGATTYLPERNVIIQWVQTRSAERYAQEASALAKAVVEIIDAGTVPEDEEVTWTVEEPLILFDSVYGHEDVASEDHLWIHLIPGQYKVRAAYVELPEEQIVLVRLNLSAAAAAQRE</sequence>
<evidence type="ECO:0000313" key="2">
    <source>
        <dbReference type="Proteomes" id="UP000313066"/>
    </source>
</evidence>